<gene>
    <name evidence="1" type="ORF">IXC47_06000</name>
</gene>
<comment type="caution">
    <text evidence="1">The sequence shown here is derived from an EMBL/GenBank/DDBJ whole genome shotgun (WGS) entry which is preliminary data.</text>
</comment>
<protein>
    <submittedName>
        <fullName evidence="1">MarR family transcriptional regulator</fullName>
    </submittedName>
</protein>
<name>A0ABS0ERQ6_9BURK</name>
<accession>A0ABS0ERQ6</accession>
<reference evidence="1 2" key="1">
    <citation type="submission" date="2020-11" db="EMBL/GenBank/DDBJ databases">
        <title>WGS of Herminiimonas contaminans strain Marseille-Q4544 isolated from planarians Schmidtea mediterranea.</title>
        <authorList>
            <person name="Kangale L."/>
        </authorList>
    </citation>
    <scope>NUCLEOTIDE SEQUENCE [LARGE SCALE GENOMIC DNA]</scope>
    <source>
        <strain evidence="1 2">Marseille-Q4544</strain>
    </source>
</reference>
<dbReference type="Pfam" id="PF05269">
    <property type="entry name" value="Phage_CII"/>
    <property type="match status" value="1"/>
</dbReference>
<dbReference type="RefSeq" id="WP_195874982.1">
    <property type="nucleotide sequence ID" value="NZ_JADOEL010000003.1"/>
</dbReference>
<dbReference type="Gene3D" id="1.10.260.40">
    <property type="entry name" value="lambda repressor-like DNA-binding domains"/>
    <property type="match status" value="1"/>
</dbReference>
<dbReference type="Proteomes" id="UP000657372">
    <property type="component" value="Unassembled WGS sequence"/>
</dbReference>
<keyword evidence="2" id="KW-1185">Reference proteome</keyword>
<dbReference type="EMBL" id="JADOEL010000003">
    <property type="protein sequence ID" value="MBF8177228.1"/>
    <property type="molecule type" value="Genomic_DNA"/>
</dbReference>
<organism evidence="1 2">
    <name type="scientific">Herminiimonas contaminans</name>
    <dbReference type="NCBI Taxonomy" id="1111140"/>
    <lineage>
        <taxon>Bacteria</taxon>
        <taxon>Pseudomonadati</taxon>
        <taxon>Pseudomonadota</taxon>
        <taxon>Betaproteobacteria</taxon>
        <taxon>Burkholderiales</taxon>
        <taxon>Oxalobacteraceae</taxon>
        <taxon>Herminiimonas</taxon>
    </lineage>
</organism>
<dbReference type="SUPFAM" id="SSF47413">
    <property type="entry name" value="lambda repressor-like DNA-binding domains"/>
    <property type="match status" value="1"/>
</dbReference>
<sequence length="104" mass="11390">MSTETVSPEQIASTRKIAASIESDILRRLAEVTQDRAAAFMDVSPSTVSRMRERISEIALLMAAIGCQTTGADSMVVSQNELAALKLLGYKYLQTQIELDRLRG</sequence>
<proteinExistence type="predicted"/>
<dbReference type="InterPro" id="IPR007933">
    <property type="entry name" value="Transcrpt_activ_CII"/>
</dbReference>
<evidence type="ECO:0000313" key="1">
    <source>
        <dbReference type="EMBL" id="MBF8177228.1"/>
    </source>
</evidence>
<evidence type="ECO:0000313" key="2">
    <source>
        <dbReference type="Proteomes" id="UP000657372"/>
    </source>
</evidence>
<dbReference type="InterPro" id="IPR010982">
    <property type="entry name" value="Lambda_DNA-bd_dom_sf"/>
</dbReference>